<dbReference type="SMART" id="SM00399">
    <property type="entry name" value="ZnF_C4"/>
    <property type="match status" value="1"/>
</dbReference>
<evidence type="ECO:0000256" key="11">
    <source>
        <dbReference type="ARBA" id="ARBA00023170"/>
    </source>
</evidence>
<evidence type="ECO:0000256" key="13">
    <source>
        <dbReference type="ARBA" id="ARBA00023298"/>
    </source>
</evidence>
<evidence type="ECO:0000256" key="4">
    <source>
        <dbReference type="ARBA" id="ARBA00022723"/>
    </source>
</evidence>
<evidence type="ECO:0000256" key="8">
    <source>
        <dbReference type="ARBA" id="ARBA00023028"/>
    </source>
</evidence>
<dbReference type="InterPro" id="IPR001628">
    <property type="entry name" value="Znf_hrmn_rcpt"/>
</dbReference>
<evidence type="ECO:0000313" key="17">
    <source>
        <dbReference type="EMBL" id="UYV63363.1"/>
    </source>
</evidence>
<dbReference type="PRINTS" id="PR00398">
    <property type="entry name" value="STRDHORMONER"/>
</dbReference>
<gene>
    <name evidence="17" type="ORF">LAZ67_2003855</name>
</gene>
<evidence type="ECO:0000256" key="12">
    <source>
        <dbReference type="ARBA" id="ARBA00023242"/>
    </source>
</evidence>
<name>A0ABY6K3H7_9ARAC</name>
<dbReference type="Gene3D" id="3.30.50.10">
    <property type="entry name" value="Erythroid Transcription Factor GATA-1, subunit A"/>
    <property type="match status" value="1"/>
</dbReference>
<keyword evidence="8" id="KW-0800">Toxin</keyword>
<evidence type="ECO:0000256" key="5">
    <source>
        <dbReference type="ARBA" id="ARBA00022771"/>
    </source>
</evidence>
<keyword evidence="9" id="KW-0238">DNA-binding</keyword>
<dbReference type="InterPro" id="IPR001723">
    <property type="entry name" value="Nuclear_hrmn_rcpt"/>
</dbReference>
<evidence type="ECO:0000256" key="1">
    <source>
        <dbReference type="ARBA" id="ARBA00004175"/>
    </source>
</evidence>
<feature type="domain" description="Nuclear receptor" evidence="15">
    <location>
        <begin position="291"/>
        <end position="392"/>
    </location>
</feature>
<evidence type="ECO:0000256" key="6">
    <source>
        <dbReference type="ARBA" id="ARBA00022833"/>
    </source>
</evidence>
<evidence type="ECO:0000256" key="10">
    <source>
        <dbReference type="ARBA" id="ARBA00023163"/>
    </source>
</evidence>
<keyword evidence="8" id="KW-0528">Neurotoxin</keyword>
<evidence type="ECO:0000259" key="15">
    <source>
        <dbReference type="PROSITE" id="PS51030"/>
    </source>
</evidence>
<keyword evidence="3" id="KW-0472">Membrane</keyword>
<evidence type="ECO:0000256" key="3">
    <source>
        <dbReference type="ARBA" id="ARBA00022537"/>
    </source>
</evidence>
<evidence type="ECO:0000256" key="7">
    <source>
        <dbReference type="ARBA" id="ARBA00023015"/>
    </source>
</evidence>
<keyword evidence="18" id="KW-1185">Reference proteome</keyword>
<keyword evidence="12" id="KW-0539">Nucleus</keyword>
<evidence type="ECO:0000256" key="9">
    <source>
        <dbReference type="ARBA" id="ARBA00023125"/>
    </source>
</evidence>
<keyword evidence="4" id="KW-0479">Metal-binding</keyword>
<dbReference type="SMART" id="SM00430">
    <property type="entry name" value="HOLI"/>
    <property type="match status" value="1"/>
</dbReference>
<organism evidence="17 18">
    <name type="scientific">Cordylochernes scorpioides</name>
    <dbReference type="NCBI Taxonomy" id="51811"/>
    <lineage>
        <taxon>Eukaryota</taxon>
        <taxon>Metazoa</taxon>
        <taxon>Ecdysozoa</taxon>
        <taxon>Arthropoda</taxon>
        <taxon>Chelicerata</taxon>
        <taxon>Arachnida</taxon>
        <taxon>Pseudoscorpiones</taxon>
        <taxon>Cheliferoidea</taxon>
        <taxon>Chernetidae</taxon>
        <taxon>Cordylochernes</taxon>
    </lineage>
</organism>
<proteinExistence type="predicted"/>
<keyword evidence="2" id="KW-0268">Exocytosis</keyword>
<accession>A0ABY6K3H7</accession>
<sequence length="764" mass="85978">MPPKIVRSGVEEVVEPGLEVFFIIEGSDSHMNFEIDFVDYTYRMLLHMSCSLWHISLCRHLLTCLYTSTYLSLRIQFVDYNYRMLLHMSCSLWHISLCRHLLTCFYFVDYTYRMLLHMSCSLWHIFLCRHLLTCLYRYALDYYPGNVASTRQYSVVHVKSEGMVASWLAKMSLFQNLKLKRHRMEDGSSGQIDEESRNSIFDGGGEGMKEQGAAGEQLPCLSPQMWAPSSALSYSRHFSEESPLLMGELHGSGSRKTMFWGPAAPTSVITRASSPEPPALNLSVVPEEEQPMVCMICEDKATGLHYGIITCEGYVHPCCCPGEPDWHINPSLVSILDSGCKGFFKRTVQNKRVYTCSADGNCQVTKAQRNRCQYCRFQKCLRQGMVLAAVREDRMPGGRNSGVVYNLYKVKYKKHKKPPQPAPSSQKNGHSSEWTGGNGQILKSALTSPRPRAPAPGGEQSAEIIARLLECDDLDMATFRQVVLMDRGQGEEPVCDKLCRIGDLIVVNLVHWTKQLPFYSQLSTSVLTQLLTHKWHELLVLMHCAYQTITVSEGPLDAGQEADLYLSLLQSSLGDFIGWQVADEQVRLEVGPLLRALAEPTVRLRALHFTIEEYVCLKVILMLTPHPGKSSLEHRTLLTHRCADISVDVSALHNRYRAALRSHIETAWPFQPERFSELDAATPLLQTAGELLLQCKMFYVPFLLTSRSVQSSSSSSDTIVGAGLIRESRAVIMFEKRLTSWDAVSSGYKMVNGTSPAVETSSQM</sequence>
<evidence type="ECO:0000313" key="18">
    <source>
        <dbReference type="Proteomes" id="UP001235939"/>
    </source>
</evidence>
<dbReference type="SUPFAM" id="SSF48403">
    <property type="entry name" value="Ankyrin repeat"/>
    <property type="match status" value="1"/>
</dbReference>
<dbReference type="SUPFAM" id="SSF48508">
    <property type="entry name" value="Nuclear receptor ligand-binding domain"/>
    <property type="match status" value="1"/>
</dbReference>
<dbReference type="InterPro" id="IPR036770">
    <property type="entry name" value="Ankyrin_rpt-contain_sf"/>
</dbReference>
<dbReference type="EMBL" id="CP092864">
    <property type="protein sequence ID" value="UYV63363.1"/>
    <property type="molecule type" value="Genomic_DNA"/>
</dbReference>
<keyword evidence="5" id="KW-0863">Zinc-finger</keyword>
<dbReference type="CDD" id="cd07168">
    <property type="entry name" value="NR_DBD_DHR4_like"/>
    <property type="match status" value="1"/>
</dbReference>
<dbReference type="InterPro" id="IPR000536">
    <property type="entry name" value="Nucl_hrmn_rcpt_lig-bd"/>
</dbReference>
<dbReference type="PROSITE" id="PS51843">
    <property type="entry name" value="NR_LBD"/>
    <property type="match status" value="1"/>
</dbReference>
<dbReference type="InterPro" id="IPR050200">
    <property type="entry name" value="Nuclear_hormone_rcpt_NR3"/>
</dbReference>
<keyword evidence="11" id="KW-0675">Receptor</keyword>
<dbReference type="PANTHER" id="PTHR48092">
    <property type="entry name" value="KNIRPS-RELATED PROTEIN-RELATED"/>
    <property type="match status" value="1"/>
</dbReference>
<evidence type="ECO:0000259" key="16">
    <source>
        <dbReference type="PROSITE" id="PS51843"/>
    </source>
</evidence>
<dbReference type="Pfam" id="PF00104">
    <property type="entry name" value="Hormone_recep"/>
    <property type="match status" value="1"/>
</dbReference>
<protein>
    <submittedName>
        <fullName evidence="17">Hr4</fullName>
    </submittedName>
</protein>
<feature type="domain" description="NR LBD" evidence="16">
    <location>
        <begin position="460"/>
        <end position="718"/>
    </location>
</feature>
<dbReference type="InterPro" id="IPR035500">
    <property type="entry name" value="NHR-like_dom_sf"/>
</dbReference>
<dbReference type="PRINTS" id="PR00047">
    <property type="entry name" value="STROIDFINGER"/>
</dbReference>
<keyword evidence="3" id="KW-1052">Target cell membrane</keyword>
<keyword evidence="6" id="KW-0862">Zinc</keyword>
<keyword evidence="7" id="KW-0805">Transcription regulation</keyword>
<comment type="subcellular location">
    <subcellularLocation>
        <location evidence="1">Target cell membrane</location>
    </subcellularLocation>
</comment>
<dbReference type="PROSITE" id="PS51030">
    <property type="entry name" value="NUCLEAR_REC_DBD_2"/>
    <property type="match status" value="1"/>
</dbReference>
<reference evidence="17 18" key="1">
    <citation type="submission" date="2022-01" db="EMBL/GenBank/DDBJ databases">
        <title>A chromosomal length assembly of Cordylochernes scorpioides.</title>
        <authorList>
            <person name="Zeh D."/>
            <person name="Zeh J."/>
        </authorList>
    </citation>
    <scope>NUCLEOTIDE SEQUENCE [LARGE SCALE GENOMIC DNA]</scope>
    <source>
        <strain evidence="17">IN4F17</strain>
        <tissue evidence="17">Whole Body</tissue>
    </source>
</reference>
<dbReference type="SUPFAM" id="SSF57716">
    <property type="entry name" value="Glucocorticoid receptor-like (DNA-binding domain)"/>
    <property type="match status" value="1"/>
</dbReference>
<dbReference type="Pfam" id="PF00105">
    <property type="entry name" value="zf-C4"/>
    <property type="match status" value="2"/>
</dbReference>
<evidence type="ECO:0000256" key="2">
    <source>
        <dbReference type="ARBA" id="ARBA00022483"/>
    </source>
</evidence>
<dbReference type="InterPro" id="IPR013088">
    <property type="entry name" value="Znf_NHR/GATA"/>
</dbReference>
<keyword evidence="8" id="KW-0638">Presynaptic neurotoxin</keyword>
<evidence type="ECO:0000256" key="14">
    <source>
        <dbReference type="SAM" id="MobiDB-lite"/>
    </source>
</evidence>
<dbReference type="Gene3D" id="1.10.565.10">
    <property type="entry name" value="Retinoid X Receptor"/>
    <property type="match status" value="1"/>
</dbReference>
<keyword evidence="13" id="KW-1053">Target membrane</keyword>
<keyword evidence="10" id="KW-0804">Transcription</keyword>
<feature type="region of interest" description="Disordered" evidence="14">
    <location>
        <begin position="415"/>
        <end position="459"/>
    </location>
</feature>
<dbReference type="Proteomes" id="UP001235939">
    <property type="component" value="Chromosome 02"/>
</dbReference>